<proteinExistence type="predicted"/>
<accession>A0A9N7VFE1</accession>
<sequence>MRNNPKNQEASQEAKVSDRTIDTRLLCRLRMLQSLMSRNENPWDHLSPVSQNQREEEDVGGCPKKGRFCCF</sequence>
<comment type="caution">
    <text evidence="2">The sequence shown here is derived from an EMBL/GenBank/DDBJ whole genome shotgun (WGS) entry which is preliminary data.</text>
</comment>
<name>A0A9N7VFE1_PLEPL</name>
<protein>
    <submittedName>
        <fullName evidence="2">Uncharacterized protein</fullName>
    </submittedName>
</protein>
<reference evidence="2" key="1">
    <citation type="submission" date="2020-03" db="EMBL/GenBank/DDBJ databases">
        <authorList>
            <person name="Weist P."/>
        </authorList>
    </citation>
    <scope>NUCLEOTIDE SEQUENCE</scope>
</reference>
<organism evidence="2 3">
    <name type="scientific">Pleuronectes platessa</name>
    <name type="common">European plaice</name>
    <dbReference type="NCBI Taxonomy" id="8262"/>
    <lineage>
        <taxon>Eukaryota</taxon>
        <taxon>Metazoa</taxon>
        <taxon>Chordata</taxon>
        <taxon>Craniata</taxon>
        <taxon>Vertebrata</taxon>
        <taxon>Euteleostomi</taxon>
        <taxon>Actinopterygii</taxon>
        <taxon>Neopterygii</taxon>
        <taxon>Teleostei</taxon>
        <taxon>Neoteleostei</taxon>
        <taxon>Acanthomorphata</taxon>
        <taxon>Carangaria</taxon>
        <taxon>Pleuronectiformes</taxon>
        <taxon>Pleuronectoidei</taxon>
        <taxon>Pleuronectidae</taxon>
        <taxon>Pleuronectes</taxon>
    </lineage>
</organism>
<dbReference type="Proteomes" id="UP001153269">
    <property type="component" value="Unassembled WGS sequence"/>
</dbReference>
<keyword evidence="3" id="KW-1185">Reference proteome</keyword>
<evidence type="ECO:0000313" key="3">
    <source>
        <dbReference type="Proteomes" id="UP001153269"/>
    </source>
</evidence>
<feature type="region of interest" description="Disordered" evidence="1">
    <location>
        <begin position="40"/>
        <end position="61"/>
    </location>
</feature>
<evidence type="ECO:0000256" key="1">
    <source>
        <dbReference type="SAM" id="MobiDB-lite"/>
    </source>
</evidence>
<gene>
    <name evidence="2" type="ORF">PLEPLA_LOCUS35014</name>
</gene>
<dbReference type="AlphaFoldDB" id="A0A9N7VFE1"/>
<evidence type="ECO:0000313" key="2">
    <source>
        <dbReference type="EMBL" id="CAB1447320.1"/>
    </source>
</evidence>
<dbReference type="EMBL" id="CADEAL010003943">
    <property type="protein sequence ID" value="CAB1447320.1"/>
    <property type="molecule type" value="Genomic_DNA"/>
</dbReference>